<evidence type="ECO:0000256" key="1">
    <source>
        <dbReference type="SAM" id="Phobius"/>
    </source>
</evidence>
<sequence length="374" mass="42721">MRSISLSEQMKVVALIDELRYQRKQVQEHLDLPRRRAEIAERIRAYYLSQDLPVDDDLIEQGVHQFFARRLILETPPTHPVDSWLIRTLVDRQMLAGRIRRLLPRFGILLLLGVVLGGGVLLQKQWASGGDDLKLIEVKLAAHNLSGSLRDQNTELEKLRTLLAKVQHENAQQPDETATRLLQRAEQKLPARGLQTDISSNTQVTRDNVLALDSQINDLERQRLQLNRDTYAADKDIQRASGILGIRRKVQELLKDPKRAAAIAQSSNLDERLAEIDLALKNMDDDQGAANAAYWELSRDLFGDTSLLELQTSRFQGLRARIERKEFPAELRESLQSRLQEIETDLNKGDSNAAEKKITQTRQKLRAAGYWSLY</sequence>
<organism evidence="2 3">
    <name type="scientific">Pseudomonas kribbensis</name>
    <dbReference type="NCBI Taxonomy" id="1628086"/>
    <lineage>
        <taxon>Bacteria</taxon>
        <taxon>Pseudomonadati</taxon>
        <taxon>Pseudomonadota</taxon>
        <taxon>Gammaproteobacteria</taxon>
        <taxon>Pseudomonadales</taxon>
        <taxon>Pseudomonadaceae</taxon>
        <taxon>Pseudomonas</taxon>
    </lineage>
</organism>
<evidence type="ECO:0000313" key="3">
    <source>
        <dbReference type="Proteomes" id="UP000253720"/>
    </source>
</evidence>
<keyword evidence="3" id="KW-1185">Reference proteome</keyword>
<reference evidence="2 3" key="1">
    <citation type="submission" date="2018-05" db="EMBL/GenBank/DDBJ databases">
        <title>Complete genome sequence of Pseudomonas kribbensis 46-2(T).</title>
        <authorList>
            <person name="Jeong H."/>
            <person name="Lee S.-G."/>
            <person name="Rha E."/>
            <person name="Kim H."/>
        </authorList>
    </citation>
    <scope>NUCLEOTIDE SEQUENCE [LARGE SCALE GENOMIC DNA]</scope>
    <source>
        <strain evidence="2 3">46-2</strain>
    </source>
</reference>
<proteinExistence type="predicted"/>
<dbReference type="KEGG" id="pke:DLD99_11310"/>
<feature type="transmembrane region" description="Helical" evidence="1">
    <location>
        <begin position="102"/>
        <end position="122"/>
    </location>
</feature>
<accession>A0A345RP19</accession>
<gene>
    <name evidence="2" type="ORF">DLD99_11310</name>
</gene>
<dbReference type="RefSeq" id="WP_114882244.1">
    <property type="nucleotide sequence ID" value="NZ_CP029608.1"/>
</dbReference>
<dbReference type="Proteomes" id="UP000253720">
    <property type="component" value="Chromosome"/>
</dbReference>
<protein>
    <submittedName>
        <fullName evidence="2">Uncharacterized protein</fullName>
    </submittedName>
</protein>
<dbReference type="EMBL" id="CP029608">
    <property type="protein sequence ID" value="AXI61035.1"/>
    <property type="molecule type" value="Genomic_DNA"/>
</dbReference>
<dbReference type="Pfam" id="PF19911">
    <property type="entry name" value="DUF6384"/>
    <property type="match status" value="1"/>
</dbReference>
<evidence type="ECO:0000313" key="2">
    <source>
        <dbReference type="EMBL" id="AXI61035.1"/>
    </source>
</evidence>
<keyword evidence="1" id="KW-1133">Transmembrane helix</keyword>
<dbReference type="AlphaFoldDB" id="A0A345RP19"/>
<name>A0A345RP19_9PSED</name>
<keyword evidence="1" id="KW-0472">Membrane</keyword>
<keyword evidence="1" id="KW-0812">Transmembrane</keyword>
<dbReference type="InterPro" id="IPR045964">
    <property type="entry name" value="DUF6384"/>
</dbReference>